<reference evidence="2 3" key="1">
    <citation type="submission" date="2018-01" db="EMBL/GenBank/DDBJ databases">
        <title>The draft genome sequence of Halioglobus lutimaris HF004.</title>
        <authorList>
            <person name="Du Z.-J."/>
            <person name="Shi M.-J."/>
        </authorList>
    </citation>
    <scope>NUCLEOTIDE SEQUENCE [LARGE SCALE GENOMIC DNA]</scope>
    <source>
        <strain evidence="2 3">HF004</strain>
    </source>
</reference>
<dbReference type="AlphaFoldDB" id="A0A2N5X653"/>
<dbReference type="SUPFAM" id="SSF52833">
    <property type="entry name" value="Thioredoxin-like"/>
    <property type="match status" value="1"/>
</dbReference>
<comment type="caution">
    <text evidence="2">The sequence shown here is derived from an EMBL/GenBank/DDBJ whole genome shotgun (WGS) entry which is preliminary data.</text>
</comment>
<dbReference type="PANTHER" id="PTHR42852">
    <property type="entry name" value="THIOL:DISULFIDE INTERCHANGE PROTEIN DSBE"/>
    <property type="match status" value="1"/>
</dbReference>
<dbReference type="RefSeq" id="WP_101517490.1">
    <property type="nucleotide sequence ID" value="NZ_PKUS01000003.1"/>
</dbReference>
<organism evidence="2 3">
    <name type="scientific">Pseudohalioglobus lutimaris</name>
    <dbReference type="NCBI Taxonomy" id="1737061"/>
    <lineage>
        <taxon>Bacteria</taxon>
        <taxon>Pseudomonadati</taxon>
        <taxon>Pseudomonadota</taxon>
        <taxon>Gammaproteobacteria</taxon>
        <taxon>Cellvibrionales</taxon>
        <taxon>Halieaceae</taxon>
        <taxon>Pseudohalioglobus</taxon>
    </lineage>
</organism>
<protein>
    <recommendedName>
        <fullName evidence="1">Thioredoxin domain-containing protein</fullName>
    </recommendedName>
</protein>
<evidence type="ECO:0000259" key="1">
    <source>
        <dbReference type="PROSITE" id="PS51352"/>
    </source>
</evidence>
<evidence type="ECO:0000313" key="2">
    <source>
        <dbReference type="EMBL" id="PLW69961.1"/>
    </source>
</evidence>
<dbReference type="Pfam" id="PF00578">
    <property type="entry name" value="AhpC-TSA"/>
    <property type="match status" value="1"/>
</dbReference>
<gene>
    <name evidence="2" type="ORF">C0039_05435</name>
</gene>
<dbReference type="InterPro" id="IPR050553">
    <property type="entry name" value="Thioredoxin_ResA/DsbE_sf"/>
</dbReference>
<dbReference type="InterPro" id="IPR013766">
    <property type="entry name" value="Thioredoxin_domain"/>
</dbReference>
<sequence length="212" mass="22911">MKKTLLIVLVLAAVVALLLYLFRSPVKEVAYAALTADMFVAIDNDAFNPGPAIGSSFPGVNATWQGEPVRRLDAFAGPRGTVFVATRSADWCPYCMKQMIQLQEHKAAYDAAGIGIVAMTYDDPALQQAFAEKWGIEYPILHDVDTLSFKTLGILNKSYDPGDDAYGIPYPGSIVVDAQGIVVGKLFLEAYSVRVDALSALEFAVAALDQQD</sequence>
<dbReference type="InterPro" id="IPR036249">
    <property type="entry name" value="Thioredoxin-like_sf"/>
</dbReference>
<dbReference type="Gene3D" id="3.40.30.10">
    <property type="entry name" value="Glutaredoxin"/>
    <property type="match status" value="1"/>
</dbReference>
<name>A0A2N5X653_9GAMM</name>
<proteinExistence type="predicted"/>
<dbReference type="GO" id="GO:0016491">
    <property type="term" value="F:oxidoreductase activity"/>
    <property type="evidence" value="ECO:0007669"/>
    <property type="project" value="InterPro"/>
</dbReference>
<dbReference type="Proteomes" id="UP000235005">
    <property type="component" value="Unassembled WGS sequence"/>
</dbReference>
<dbReference type="OrthoDB" id="9809746at2"/>
<feature type="domain" description="Thioredoxin" evidence="1">
    <location>
        <begin position="51"/>
        <end position="212"/>
    </location>
</feature>
<dbReference type="PROSITE" id="PS51352">
    <property type="entry name" value="THIOREDOXIN_2"/>
    <property type="match status" value="1"/>
</dbReference>
<dbReference type="GO" id="GO:0016209">
    <property type="term" value="F:antioxidant activity"/>
    <property type="evidence" value="ECO:0007669"/>
    <property type="project" value="InterPro"/>
</dbReference>
<keyword evidence="3" id="KW-1185">Reference proteome</keyword>
<dbReference type="PANTHER" id="PTHR42852:SF13">
    <property type="entry name" value="PROTEIN DIPZ"/>
    <property type="match status" value="1"/>
</dbReference>
<accession>A0A2N5X653</accession>
<dbReference type="InterPro" id="IPR000866">
    <property type="entry name" value="AhpC/TSA"/>
</dbReference>
<evidence type="ECO:0000313" key="3">
    <source>
        <dbReference type="Proteomes" id="UP000235005"/>
    </source>
</evidence>
<dbReference type="EMBL" id="PKUS01000003">
    <property type="protein sequence ID" value="PLW69961.1"/>
    <property type="molecule type" value="Genomic_DNA"/>
</dbReference>